<dbReference type="AlphaFoldDB" id="A0A8X6UPT8"/>
<feature type="compositionally biased region" description="Basic and acidic residues" evidence="1">
    <location>
        <begin position="77"/>
        <end position="86"/>
    </location>
</feature>
<sequence>MSEKGSGVGATEGEEGSASVRHRGRHQSPDDSVLVAGHGASDGANLFGFTHLQQLWRTGQLQRLPQLQNGGGIGVPVRKERKDTRGHDKRGRTFGGASLLPDSPETTPPSLPAASWTSIIIRTSLPDSP</sequence>
<feature type="compositionally biased region" description="Gly residues" evidence="1">
    <location>
        <begin position="1"/>
        <end position="10"/>
    </location>
</feature>
<evidence type="ECO:0000256" key="1">
    <source>
        <dbReference type="SAM" id="MobiDB-lite"/>
    </source>
</evidence>
<feature type="region of interest" description="Disordered" evidence="1">
    <location>
        <begin position="1"/>
        <end position="37"/>
    </location>
</feature>
<feature type="region of interest" description="Disordered" evidence="1">
    <location>
        <begin position="66"/>
        <end position="115"/>
    </location>
</feature>
<protein>
    <submittedName>
        <fullName evidence="2">Uncharacterized protein</fullName>
    </submittedName>
</protein>
<name>A0A8X6UPT8_NEPPI</name>
<proteinExistence type="predicted"/>
<dbReference type="EMBL" id="BMAW01132855">
    <property type="protein sequence ID" value="GFU45745.1"/>
    <property type="molecule type" value="Genomic_DNA"/>
</dbReference>
<dbReference type="OrthoDB" id="6437793at2759"/>
<gene>
    <name evidence="2" type="ORF">NPIL_184481</name>
</gene>
<organism evidence="2 3">
    <name type="scientific">Nephila pilipes</name>
    <name type="common">Giant wood spider</name>
    <name type="synonym">Nephila maculata</name>
    <dbReference type="NCBI Taxonomy" id="299642"/>
    <lineage>
        <taxon>Eukaryota</taxon>
        <taxon>Metazoa</taxon>
        <taxon>Ecdysozoa</taxon>
        <taxon>Arthropoda</taxon>
        <taxon>Chelicerata</taxon>
        <taxon>Arachnida</taxon>
        <taxon>Araneae</taxon>
        <taxon>Araneomorphae</taxon>
        <taxon>Entelegynae</taxon>
        <taxon>Araneoidea</taxon>
        <taxon>Nephilidae</taxon>
        <taxon>Nephila</taxon>
    </lineage>
</organism>
<evidence type="ECO:0000313" key="3">
    <source>
        <dbReference type="Proteomes" id="UP000887013"/>
    </source>
</evidence>
<reference evidence="2" key="1">
    <citation type="submission" date="2020-08" db="EMBL/GenBank/DDBJ databases">
        <title>Multicomponent nature underlies the extraordinary mechanical properties of spider dragline silk.</title>
        <authorList>
            <person name="Kono N."/>
            <person name="Nakamura H."/>
            <person name="Mori M."/>
            <person name="Yoshida Y."/>
            <person name="Ohtoshi R."/>
            <person name="Malay A.D."/>
            <person name="Moran D.A.P."/>
            <person name="Tomita M."/>
            <person name="Numata K."/>
            <person name="Arakawa K."/>
        </authorList>
    </citation>
    <scope>NUCLEOTIDE SEQUENCE</scope>
</reference>
<accession>A0A8X6UPT8</accession>
<evidence type="ECO:0000313" key="2">
    <source>
        <dbReference type="EMBL" id="GFU45745.1"/>
    </source>
</evidence>
<keyword evidence="3" id="KW-1185">Reference proteome</keyword>
<comment type="caution">
    <text evidence="2">The sequence shown here is derived from an EMBL/GenBank/DDBJ whole genome shotgun (WGS) entry which is preliminary data.</text>
</comment>
<dbReference type="Proteomes" id="UP000887013">
    <property type="component" value="Unassembled WGS sequence"/>
</dbReference>